<feature type="domain" description="DUF4015" evidence="2">
    <location>
        <begin position="181"/>
        <end position="351"/>
    </location>
</feature>
<dbReference type="Proteomes" id="UP000231990">
    <property type="component" value="Unassembled WGS sequence"/>
</dbReference>
<sequence length="371" mass="42213">MAEFTLPFPENSKKKTAPELNSRSSNKEIKSKPKDSSIAAEESQRQNRTVNRIERTEIEPVRSAPESLAEESETSRPPRKKILGEDSIFPPKFYRGIYISNSTFNGSNQKKKKDKILAQASEVGINVLVIDVQSKVPTSEEVKRIKEMGFYPVARVVNFDGGLPTEFPSKTRMESILSYVRRACEAGFAEIQLDYIRYADDPEIKLTLKKKYSNLHSIISRIRNEANQCDDLPYLGADIFGRIPFNKDDLIGQKVENFAQLVDVIYPMLYPSHFYGQPSRISNPYQTVYDGLVNTKKRSLPTTRVVGYIQGFNMKVAQSRKSMKDYIKAQIEASVDSDSNGFVVWNAWNDYAETFKAIRESISEKKLEIAD</sequence>
<dbReference type="EMBL" id="NPDZ01000024">
    <property type="protein sequence ID" value="PJZ71693.1"/>
    <property type="molecule type" value="Genomic_DNA"/>
</dbReference>
<name>A0A2M9ZIB0_9LEPT</name>
<keyword evidence="4" id="KW-0378">Hydrolase</keyword>
<accession>A0A2M9ZIB0</accession>
<evidence type="ECO:0000256" key="1">
    <source>
        <dbReference type="SAM" id="MobiDB-lite"/>
    </source>
</evidence>
<evidence type="ECO:0000259" key="2">
    <source>
        <dbReference type="Pfam" id="PF13200"/>
    </source>
</evidence>
<dbReference type="AlphaFoldDB" id="A0A2M9ZIB0"/>
<evidence type="ECO:0000313" key="6">
    <source>
        <dbReference type="Proteomes" id="UP000231990"/>
    </source>
</evidence>
<dbReference type="GO" id="GO:0016787">
    <property type="term" value="F:hydrolase activity"/>
    <property type="evidence" value="ECO:0007669"/>
    <property type="project" value="UniProtKB-KW"/>
</dbReference>
<gene>
    <name evidence="3" type="ORF">CH360_18315</name>
    <name evidence="4" type="ORF">CH373_18175</name>
</gene>
<protein>
    <submittedName>
        <fullName evidence="4">Glycosyl hydrolase</fullName>
    </submittedName>
</protein>
<comment type="caution">
    <text evidence="4">The sequence shown here is derived from an EMBL/GenBank/DDBJ whole genome shotgun (WGS) entry which is preliminary data.</text>
</comment>
<feature type="region of interest" description="Disordered" evidence="1">
    <location>
        <begin position="1"/>
        <end position="84"/>
    </location>
</feature>
<dbReference type="Pfam" id="PF13200">
    <property type="entry name" value="DUF4015"/>
    <property type="match status" value="1"/>
</dbReference>
<dbReference type="InterPro" id="IPR025275">
    <property type="entry name" value="DUF4015"/>
</dbReference>
<evidence type="ECO:0000313" key="4">
    <source>
        <dbReference type="EMBL" id="PJZ71693.1"/>
    </source>
</evidence>
<dbReference type="RefSeq" id="WP_100715551.1">
    <property type="nucleotide sequence ID" value="NZ_NPDY01000040.1"/>
</dbReference>
<keyword evidence="5" id="KW-1185">Reference proteome</keyword>
<dbReference type="Proteomes" id="UP000231962">
    <property type="component" value="Unassembled WGS sequence"/>
</dbReference>
<proteinExistence type="predicted"/>
<organism evidence="4 6">
    <name type="scientific">Leptospira perolatii</name>
    <dbReference type="NCBI Taxonomy" id="2023191"/>
    <lineage>
        <taxon>Bacteria</taxon>
        <taxon>Pseudomonadati</taxon>
        <taxon>Spirochaetota</taxon>
        <taxon>Spirochaetia</taxon>
        <taxon>Leptospirales</taxon>
        <taxon>Leptospiraceae</taxon>
        <taxon>Leptospira</taxon>
    </lineage>
</organism>
<feature type="compositionally biased region" description="Basic and acidic residues" evidence="1">
    <location>
        <begin position="51"/>
        <end position="60"/>
    </location>
</feature>
<dbReference type="EMBL" id="NPDY01000040">
    <property type="protein sequence ID" value="PJZ68035.1"/>
    <property type="molecule type" value="Genomic_DNA"/>
</dbReference>
<feature type="compositionally biased region" description="Basic and acidic residues" evidence="1">
    <location>
        <begin position="25"/>
        <end position="35"/>
    </location>
</feature>
<reference evidence="5 6" key="1">
    <citation type="submission" date="2017-07" db="EMBL/GenBank/DDBJ databases">
        <title>Leptospira spp. isolated from tropical soils.</title>
        <authorList>
            <person name="Thibeaux R."/>
            <person name="Iraola G."/>
            <person name="Ferres I."/>
            <person name="Bierque E."/>
            <person name="Girault D."/>
            <person name="Soupe-Gilbert M.-E."/>
            <person name="Picardeau M."/>
            <person name="Goarant C."/>
        </authorList>
    </citation>
    <scope>NUCLEOTIDE SEQUENCE [LARGE SCALE GENOMIC DNA]</scope>
    <source>
        <strain evidence="4 6">FH1-B-B1</strain>
        <strain evidence="3 5">FH1-B-C1</strain>
    </source>
</reference>
<dbReference type="OrthoDB" id="9774125at2"/>
<evidence type="ECO:0000313" key="3">
    <source>
        <dbReference type="EMBL" id="PJZ68035.1"/>
    </source>
</evidence>
<evidence type="ECO:0000313" key="5">
    <source>
        <dbReference type="Proteomes" id="UP000231962"/>
    </source>
</evidence>